<evidence type="ECO:0000256" key="1">
    <source>
        <dbReference type="SAM" id="MobiDB-lite"/>
    </source>
</evidence>
<feature type="compositionally biased region" description="Low complexity" evidence="1">
    <location>
        <begin position="120"/>
        <end position="141"/>
    </location>
</feature>
<gene>
    <name evidence="2" type="ORF">BOX15_Mlig011259g2</name>
</gene>
<sequence>MSASQLHRSLTPNAASAPGQKASSTDVLEWGQLVVSLDKQLQQRRKRQAQTGLKNPGKQPTPTSNESAGQEVGTKAERKMDKLGEVQADMLQLNEKNCQLARRLQQLAVGLLQFRQELSQQQQHQQQQQQQRQLQQSLQPEQLKDPEVKVVRRNQNIQKS</sequence>
<reference evidence="2 3" key="1">
    <citation type="submission" date="2017-06" db="EMBL/GenBank/DDBJ databases">
        <title>A platform for efficient transgenesis in Macrostomum lignano, a flatworm model organism for stem cell research.</title>
        <authorList>
            <person name="Berezikov E."/>
        </authorList>
    </citation>
    <scope>NUCLEOTIDE SEQUENCE [LARGE SCALE GENOMIC DNA]</scope>
    <source>
        <strain evidence="2">DV1</strain>
        <tissue evidence="2">Whole organism</tissue>
    </source>
</reference>
<dbReference type="EMBL" id="NIVC01000561">
    <property type="protein sequence ID" value="PAA80881.1"/>
    <property type="molecule type" value="Genomic_DNA"/>
</dbReference>
<feature type="region of interest" description="Disordered" evidence="1">
    <location>
        <begin position="41"/>
        <end position="81"/>
    </location>
</feature>
<evidence type="ECO:0000313" key="3">
    <source>
        <dbReference type="Proteomes" id="UP000215902"/>
    </source>
</evidence>
<dbReference type="AlphaFoldDB" id="A0A267G4D5"/>
<proteinExistence type="predicted"/>
<keyword evidence="3" id="KW-1185">Reference proteome</keyword>
<feature type="compositionally biased region" description="Polar residues" evidence="1">
    <location>
        <begin position="1"/>
        <end position="14"/>
    </location>
</feature>
<feature type="compositionally biased region" description="Polar residues" evidence="1">
    <location>
        <begin position="58"/>
        <end position="68"/>
    </location>
</feature>
<accession>A0A267G4D5</accession>
<evidence type="ECO:0000313" key="2">
    <source>
        <dbReference type="EMBL" id="PAA80881.1"/>
    </source>
</evidence>
<dbReference type="Proteomes" id="UP000215902">
    <property type="component" value="Unassembled WGS sequence"/>
</dbReference>
<feature type="region of interest" description="Disordered" evidence="1">
    <location>
        <begin position="1"/>
        <end position="23"/>
    </location>
</feature>
<protein>
    <submittedName>
        <fullName evidence="2">Uncharacterized protein</fullName>
    </submittedName>
</protein>
<organism evidence="2 3">
    <name type="scientific">Macrostomum lignano</name>
    <dbReference type="NCBI Taxonomy" id="282301"/>
    <lineage>
        <taxon>Eukaryota</taxon>
        <taxon>Metazoa</taxon>
        <taxon>Spiralia</taxon>
        <taxon>Lophotrochozoa</taxon>
        <taxon>Platyhelminthes</taxon>
        <taxon>Rhabditophora</taxon>
        <taxon>Macrostomorpha</taxon>
        <taxon>Macrostomida</taxon>
        <taxon>Macrostomidae</taxon>
        <taxon>Macrostomum</taxon>
    </lineage>
</organism>
<name>A0A267G4D5_9PLAT</name>
<feature type="region of interest" description="Disordered" evidence="1">
    <location>
        <begin position="120"/>
        <end position="160"/>
    </location>
</feature>
<comment type="caution">
    <text evidence="2">The sequence shown here is derived from an EMBL/GenBank/DDBJ whole genome shotgun (WGS) entry which is preliminary data.</text>
</comment>